<evidence type="ECO:0000256" key="5">
    <source>
        <dbReference type="ARBA" id="ARBA00022722"/>
    </source>
</evidence>
<reference evidence="13" key="1">
    <citation type="submission" date="2019-08" db="EMBL/GenBank/DDBJ databases">
        <authorList>
            <person name="Kucharzyk K."/>
            <person name="Murdoch R.W."/>
            <person name="Higgins S."/>
            <person name="Loffler F."/>
        </authorList>
    </citation>
    <scope>NUCLEOTIDE SEQUENCE</scope>
</reference>
<evidence type="ECO:0000256" key="10">
    <source>
        <dbReference type="ARBA" id="ARBA00022884"/>
    </source>
</evidence>
<keyword evidence="5" id="KW-0540">Nuclease</keyword>
<dbReference type="CDD" id="cd10845">
    <property type="entry name" value="DSRM_RNAse_III_family"/>
    <property type="match status" value="1"/>
</dbReference>
<protein>
    <submittedName>
        <fullName evidence="13">Ribonuclease 3</fullName>
        <ecNumber evidence="13">3.1.26.3</ecNumber>
    </submittedName>
</protein>
<dbReference type="GO" id="GO:0070578">
    <property type="term" value="C:RISC-loading complex"/>
    <property type="evidence" value="ECO:0007669"/>
    <property type="project" value="TreeGrafter"/>
</dbReference>
<dbReference type="PANTHER" id="PTHR46205">
    <property type="entry name" value="LOQUACIOUS, ISOFORM B"/>
    <property type="match status" value="1"/>
</dbReference>
<dbReference type="GO" id="GO:0030422">
    <property type="term" value="P:siRNA processing"/>
    <property type="evidence" value="ECO:0007669"/>
    <property type="project" value="TreeGrafter"/>
</dbReference>
<dbReference type="GO" id="GO:0070920">
    <property type="term" value="P:regulation of regulatory ncRNA processing"/>
    <property type="evidence" value="ECO:0007669"/>
    <property type="project" value="TreeGrafter"/>
</dbReference>
<dbReference type="SMART" id="SM00358">
    <property type="entry name" value="DSRM"/>
    <property type="match status" value="1"/>
</dbReference>
<proteinExistence type="predicted"/>
<organism evidence="13">
    <name type="scientific">bioreactor metagenome</name>
    <dbReference type="NCBI Taxonomy" id="1076179"/>
    <lineage>
        <taxon>unclassified sequences</taxon>
        <taxon>metagenomes</taxon>
        <taxon>ecological metagenomes</taxon>
    </lineage>
</organism>
<dbReference type="GO" id="GO:0005634">
    <property type="term" value="C:nucleus"/>
    <property type="evidence" value="ECO:0007669"/>
    <property type="project" value="TreeGrafter"/>
</dbReference>
<evidence type="ECO:0000256" key="11">
    <source>
        <dbReference type="SAM" id="MobiDB-lite"/>
    </source>
</evidence>
<keyword evidence="9" id="KW-0460">Magnesium</keyword>
<dbReference type="InterPro" id="IPR051247">
    <property type="entry name" value="RLC_Component"/>
</dbReference>
<dbReference type="FunFam" id="3.30.160.20:FF:000003">
    <property type="entry name" value="Ribonuclease 3"/>
    <property type="match status" value="1"/>
</dbReference>
<evidence type="ECO:0000256" key="9">
    <source>
        <dbReference type="ARBA" id="ARBA00022842"/>
    </source>
</evidence>
<dbReference type="GO" id="GO:0006364">
    <property type="term" value="P:rRNA processing"/>
    <property type="evidence" value="ECO:0007669"/>
    <property type="project" value="UniProtKB-KW"/>
</dbReference>
<keyword evidence="8 13" id="KW-0378">Hydrolase</keyword>
<keyword evidence="2" id="KW-0698">rRNA processing</keyword>
<dbReference type="InterPro" id="IPR014720">
    <property type="entry name" value="dsRBD_dom"/>
</dbReference>
<dbReference type="GO" id="GO:0004525">
    <property type="term" value="F:ribonuclease III activity"/>
    <property type="evidence" value="ECO:0007669"/>
    <property type="project" value="UniProtKB-EC"/>
</dbReference>
<feature type="domain" description="DRBM" evidence="12">
    <location>
        <begin position="27"/>
        <end position="96"/>
    </location>
</feature>
<evidence type="ECO:0000256" key="7">
    <source>
        <dbReference type="ARBA" id="ARBA00022759"/>
    </source>
</evidence>
<dbReference type="SUPFAM" id="SSF54768">
    <property type="entry name" value="dsRNA-binding domain-like"/>
    <property type="match status" value="1"/>
</dbReference>
<dbReference type="PROSITE" id="PS50137">
    <property type="entry name" value="DS_RBD"/>
    <property type="match status" value="1"/>
</dbReference>
<keyword evidence="1" id="KW-0963">Cytoplasm</keyword>
<keyword evidence="7" id="KW-0255">Endonuclease</keyword>
<feature type="region of interest" description="Disordered" evidence="11">
    <location>
        <begin position="75"/>
        <end position="101"/>
    </location>
</feature>
<name>A0A645GYV1_9ZZZZ</name>
<dbReference type="GO" id="GO:0006397">
    <property type="term" value="P:mRNA processing"/>
    <property type="evidence" value="ECO:0007669"/>
    <property type="project" value="UniProtKB-KW"/>
</dbReference>
<evidence type="ECO:0000256" key="6">
    <source>
        <dbReference type="ARBA" id="ARBA00022723"/>
    </source>
</evidence>
<dbReference type="EMBL" id="VSSQ01083673">
    <property type="protein sequence ID" value="MPN31927.1"/>
    <property type="molecule type" value="Genomic_DNA"/>
</dbReference>
<dbReference type="AlphaFoldDB" id="A0A645GYV1"/>
<evidence type="ECO:0000256" key="3">
    <source>
        <dbReference type="ARBA" id="ARBA00022664"/>
    </source>
</evidence>
<dbReference type="Gene3D" id="3.30.160.20">
    <property type="match status" value="1"/>
</dbReference>
<evidence type="ECO:0000256" key="4">
    <source>
        <dbReference type="ARBA" id="ARBA00022694"/>
    </source>
</evidence>
<dbReference type="GO" id="GO:0016442">
    <property type="term" value="C:RISC complex"/>
    <property type="evidence" value="ECO:0007669"/>
    <property type="project" value="TreeGrafter"/>
</dbReference>
<dbReference type="GO" id="GO:0008033">
    <property type="term" value="P:tRNA processing"/>
    <property type="evidence" value="ECO:0007669"/>
    <property type="project" value="UniProtKB-KW"/>
</dbReference>
<keyword evidence="3" id="KW-0507">mRNA processing</keyword>
<evidence type="ECO:0000256" key="1">
    <source>
        <dbReference type="ARBA" id="ARBA00022490"/>
    </source>
</evidence>
<keyword evidence="10" id="KW-0694">RNA-binding</keyword>
<comment type="caution">
    <text evidence="13">The sequence shown here is derived from an EMBL/GenBank/DDBJ whole genome shotgun (WGS) entry which is preliminary data.</text>
</comment>
<dbReference type="GO" id="GO:0035197">
    <property type="term" value="F:siRNA binding"/>
    <property type="evidence" value="ECO:0007669"/>
    <property type="project" value="TreeGrafter"/>
</dbReference>
<dbReference type="EC" id="3.1.26.3" evidence="13"/>
<dbReference type="GO" id="GO:0003725">
    <property type="term" value="F:double-stranded RNA binding"/>
    <property type="evidence" value="ECO:0007669"/>
    <property type="project" value="TreeGrafter"/>
</dbReference>
<keyword evidence="6" id="KW-0479">Metal-binding</keyword>
<evidence type="ECO:0000259" key="12">
    <source>
        <dbReference type="PROSITE" id="PS50137"/>
    </source>
</evidence>
<dbReference type="GO" id="GO:0005737">
    <property type="term" value="C:cytoplasm"/>
    <property type="evidence" value="ECO:0007669"/>
    <property type="project" value="TreeGrafter"/>
</dbReference>
<keyword evidence="4" id="KW-0819">tRNA processing</keyword>
<dbReference type="Pfam" id="PF00035">
    <property type="entry name" value="dsrm"/>
    <property type="match status" value="1"/>
</dbReference>
<evidence type="ECO:0000256" key="2">
    <source>
        <dbReference type="ARBA" id="ARBA00022552"/>
    </source>
</evidence>
<evidence type="ECO:0000313" key="13">
    <source>
        <dbReference type="EMBL" id="MPN31927.1"/>
    </source>
</evidence>
<sequence length="101" mass="11155">MAAVEKYVLSLMTNVVEEQKNEYKNIDYKTHLQEVIQKTSRIPVSYCITGERGPDHGKEFIVEVHHNGNILGTGIGKSKKEAEQSAAGAAIKHMNSKEAAD</sequence>
<dbReference type="GO" id="GO:0046872">
    <property type="term" value="F:metal ion binding"/>
    <property type="evidence" value="ECO:0007669"/>
    <property type="project" value="UniProtKB-KW"/>
</dbReference>
<evidence type="ECO:0000256" key="8">
    <source>
        <dbReference type="ARBA" id="ARBA00022801"/>
    </source>
</evidence>
<gene>
    <name evidence="13" type="primary">rnc_52</name>
    <name evidence="13" type="ORF">SDC9_179402</name>
</gene>
<dbReference type="PANTHER" id="PTHR46205:SF3">
    <property type="entry name" value="LOQUACIOUS, ISOFORM B"/>
    <property type="match status" value="1"/>
</dbReference>
<accession>A0A645GYV1</accession>